<name>A0A917J9C6_9SPHI</name>
<evidence type="ECO:0000313" key="3">
    <source>
        <dbReference type="EMBL" id="GGI51039.1"/>
    </source>
</evidence>
<reference evidence="3" key="1">
    <citation type="journal article" date="2014" name="Int. J. Syst. Evol. Microbiol.">
        <title>Complete genome sequence of Corynebacterium casei LMG S-19264T (=DSM 44701T), isolated from a smear-ripened cheese.</title>
        <authorList>
            <consortium name="US DOE Joint Genome Institute (JGI-PGF)"/>
            <person name="Walter F."/>
            <person name="Albersmeier A."/>
            <person name="Kalinowski J."/>
            <person name="Ruckert C."/>
        </authorList>
    </citation>
    <scope>NUCLEOTIDE SEQUENCE</scope>
    <source>
        <strain evidence="3">CCM 8711</strain>
    </source>
</reference>
<keyword evidence="1" id="KW-1133">Transmembrane helix</keyword>
<feature type="transmembrane region" description="Helical" evidence="1">
    <location>
        <begin position="30"/>
        <end position="47"/>
    </location>
</feature>
<gene>
    <name evidence="3" type="ORF">GCM10011425_22510</name>
</gene>
<sequence>MILVNNPGDWGHIYKPLEHAEWNGCTLADLVFPFFLFIVGVSTVFALETKKQTQADHGQLMLKILRRAAIIFGLGLFMALYWYWDFHTVRIPGVLQRIALVYLLCGLIYVKTDYRIQAALFILILIGYYLLMTRVQVPGYGQASLQPETNLGAWLDRLLFTPAHLWNQSRTWDPEGLLGTLPAMSTTLLGILTGTWLKRKEMIEGTKVGAMLLAGIVLAGAGWWWNASFPINKALWTSSYVLFTGGIALIVFSLFYFFVDVLGYKKWTTPLVVYGVNAITVYVASGLLARTLNKVQISFQGEDMSLGSALYKVFFQNFLSPINASLAWAIAFVLAWMIILWIMYKRRIIVKI</sequence>
<evidence type="ECO:0000259" key="2">
    <source>
        <dbReference type="Pfam" id="PF16401"/>
    </source>
</evidence>
<feature type="transmembrane region" description="Helical" evidence="1">
    <location>
        <begin position="117"/>
        <end position="137"/>
    </location>
</feature>
<protein>
    <submittedName>
        <fullName evidence="3">DUF5009 domain-containing protein</fullName>
    </submittedName>
</protein>
<evidence type="ECO:0000313" key="4">
    <source>
        <dbReference type="Proteomes" id="UP000662074"/>
    </source>
</evidence>
<keyword evidence="4" id="KW-1185">Reference proteome</keyword>
<dbReference type="AlphaFoldDB" id="A0A917J9C6"/>
<feature type="transmembrane region" description="Helical" evidence="1">
    <location>
        <begin position="237"/>
        <end position="259"/>
    </location>
</feature>
<keyword evidence="1" id="KW-0472">Membrane</keyword>
<proteinExistence type="predicted"/>
<dbReference type="PANTHER" id="PTHR31061">
    <property type="entry name" value="LD22376P"/>
    <property type="match status" value="1"/>
</dbReference>
<accession>A0A917J9C6</accession>
<dbReference type="EMBL" id="BMDO01000005">
    <property type="protein sequence ID" value="GGI51039.1"/>
    <property type="molecule type" value="Genomic_DNA"/>
</dbReference>
<feature type="transmembrane region" description="Helical" evidence="1">
    <location>
        <begin position="68"/>
        <end position="84"/>
    </location>
</feature>
<dbReference type="Proteomes" id="UP000662074">
    <property type="component" value="Unassembled WGS sequence"/>
</dbReference>
<feature type="domain" description="DUF5009" evidence="2">
    <location>
        <begin position="21"/>
        <end position="130"/>
    </location>
</feature>
<organism evidence="3 4">
    <name type="scientific">Mucilaginibacter galii</name>
    <dbReference type="NCBI Taxonomy" id="2005073"/>
    <lineage>
        <taxon>Bacteria</taxon>
        <taxon>Pseudomonadati</taxon>
        <taxon>Bacteroidota</taxon>
        <taxon>Sphingobacteriia</taxon>
        <taxon>Sphingobacteriales</taxon>
        <taxon>Sphingobacteriaceae</taxon>
        <taxon>Mucilaginibacter</taxon>
    </lineage>
</organism>
<reference evidence="3" key="2">
    <citation type="submission" date="2020-09" db="EMBL/GenBank/DDBJ databases">
        <authorList>
            <person name="Sun Q."/>
            <person name="Sedlacek I."/>
        </authorList>
    </citation>
    <scope>NUCLEOTIDE SEQUENCE</scope>
    <source>
        <strain evidence="3">CCM 8711</strain>
    </source>
</reference>
<dbReference type="InterPro" id="IPR032176">
    <property type="entry name" value="DUF5009"/>
</dbReference>
<dbReference type="Pfam" id="PF16401">
    <property type="entry name" value="DUF5009"/>
    <property type="match status" value="1"/>
</dbReference>
<evidence type="ECO:0000256" key="1">
    <source>
        <dbReference type="SAM" id="Phobius"/>
    </source>
</evidence>
<comment type="caution">
    <text evidence="3">The sequence shown here is derived from an EMBL/GenBank/DDBJ whole genome shotgun (WGS) entry which is preliminary data.</text>
</comment>
<keyword evidence="1" id="KW-0812">Transmembrane</keyword>
<dbReference type="PANTHER" id="PTHR31061:SF24">
    <property type="entry name" value="LD22376P"/>
    <property type="match status" value="1"/>
</dbReference>
<feature type="transmembrane region" description="Helical" evidence="1">
    <location>
        <begin position="325"/>
        <end position="344"/>
    </location>
</feature>
<feature type="transmembrane region" description="Helical" evidence="1">
    <location>
        <begin position="208"/>
        <end position="225"/>
    </location>
</feature>
<feature type="transmembrane region" description="Helical" evidence="1">
    <location>
        <begin position="90"/>
        <end position="110"/>
    </location>
</feature>
<feature type="transmembrane region" description="Helical" evidence="1">
    <location>
        <begin position="271"/>
        <end position="289"/>
    </location>
</feature>
<feature type="transmembrane region" description="Helical" evidence="1">
    <location>
        <begin position="176"/>
        <end position="196"/>
    </location>
</feature>